<accession>A0A4Q9UYH4</accession>
<keyword evidence="1 4" id="KW-0808">Transferase</keyword>
<evidence type="ECO:0000256" key="2">
    <source>
        <dbReference type="ARBA" id="ARBA00023315"/>
    </source>
</evidence>
<evidence type="ECO:0000313" key="4">
    <source>
        <dbReference type="EMBL" id="TBW20654.1"/>
    </source>
</evidence>
<dbReference type="InterPro" id="IPR000182">
    <property type="entry name" value="GNAT_dom"/>
</dbReference>
<name>A0A4Q9UYH4_9ACTO</name>
<evidence type="ECO:0000313" key="5">
    <source>
        <dbReference type="Proteomes" id="UP000293036"/>
    </source>
</evidence>
<comment type="caution">
    <text evidence="4">The sequence shown here is derived from an EMBL/GenBank/DDBJ whole genome shotgun (WGS) entry which is preliminary data.</text>
</comment>
<dbReference type="PROSITE" id="PS51186">
    <property type="entry name" value="GNAT"/>
    <property type="match status" value="1"/>
</dbReference>
<dbReference type="Proteomes" id="UP000293036">
    <property type="component" value="Unassembled WGS sequence"/>
</dbReference>
<dbReference type="OrthoDB" id="3173333at2"/>
<evidence type="ECO:0000256" key="1">
    <source>
        <dbReference type="ARBA" id="ARBA00022679"/>
    </source>
</evidence>
<reference evidence="4 5" key="1">
    <citation type="submission" date="2019-02" db="EMBL/GenBank/DDBJ databases">
        <title>Arcanobacterium bovis sp. nov., isolated from the milk of a cow with mastitis.</title>
        <authorList>
            <person name="Sammra O."/>
            <person name="Foster G."/>
            <person name="Hassan A."/>
            <person name="Alssahen M."/>
            <person name="Laemmler C."/>
            <person name="Borowiak M."/>
            <person name="Malorny B."/>
            <person name="Abdulmawjood A."/>
        </authorList>
    </citation>
    <scope>NUCLEOTIDE SEQUENCE [LARGE SCALE GENOMIC DNA]</scope>
    <source>
        <strain evidence="4 5">C605018/01/1</strain>
    </source>
</reference>
<dbReference type="SUPFAM" id="SSF55729">
    <property type="entry name" value="Acyl-CoA N-acyltransferases (Nat)"/>
    <property type="match status" value="1"/>
</dbReference>
<dbReference type="CDD" id="cd04301">
    <property type="entry name" value="NAT_SF"/>
    <property type="match status" value="1"/>
</dbReference>
<gene>
    <name evidence="4" type="ORF">EZJ44_08595</name>
</gene>
<dbReference type="RefSeq" id="WP_131282579.1">
    <property type="nucleotide sequence ID" value="NZ_JBHSLR010000003.1"/>
</dbReference>
<dbReference type="PANTHER" id="PTHR43420">
    <property type="entry name" value="ACETYLTRANSFERASE"/>
    <property type="match status" value="1"/>
</dbReference>
<proteinExistence type="predicted"/>
<dbReference type="Pfam" id="PF00583">
    <property type="entry name" value="Acetyltransf_1"/>
    <property type="match status" value="1"/>
</dbReference>
<protein>
    <submittedName>
        <fullName evidence="4">GNAT family N-acetyltransferase</fullName>
    </submittedName>
</protein>
<dbReference type="Gene3D" id="3.40.630.30">
    <property type="match status" value="1"/>
</dbReference>
<sequence length="165" mass="18099">MTSHFTFRAATEQDRTYIHRLFYLTDVYGDESKSVSPGFQNLAQGYVFDWNPVEDGGVIALESGGVPAGGVWLRRWNKEDVVGFANLGPNVPELAIAVEPRNIHRGLGVKLLVAACELAKSQGCEFIALHVDHGNLRAVNVYKRFGFKVLGIDPADTGVVMKLPL</sequence>
<keyword evidence="2" id="KW-0012">Acyltransferase</keyword>
<keyword evidence="5" id="KW-1185">Reference proteome</keyword>
<feature type="domain" description="N-acetyltransferase" evidence="3">
    <location>
        <begin position="5"/>
        <end position="165"/>
    </location>
</feature>
<evidence type="ECO:0000259" key="3">
    <source>
        <dbReference type="PROSITE" id="PS51186"/>
    </source>
</evidence>
<dbReference type="GO" id="GO:0016747">
    <property type="term" value="F:acyltransferase activity, transferring groups other than amino-acyl groups"/>
    <property type="evidence" value="ECO:0007669"/>
    <property type="project" value="InterPro"/>
</dbReference>
<organism evidence="4 5">
    <name type="scientific">Arcanobacterium bovis</name>
    <dbReference type="NCBI Taxonomy" id="2529275"/>
    <lineage>
        <taxon>Bacteria</taxon>
        <taxon>Bacillati</taxon>
        <taxon>Actinomycetota</taxon>
        <taxon>Actinomycetes</taxon>
        <taxon>Actinomycetales</taxon>
        <taxon>Actinomycetaceae</taxon>
        <taxon>Arcanobacterium</taxon>
    </lineage>
</organism>
<dbReference type="InterPro" id="IPR016181">
    <property type="entry name" value="Acyl_CoA_acyltransferase"/>
</dbReference>
<dbReference type="EMBL" id="SJDT01000021">
    <property type="protein sequence ID" value="TBW20654.1"/>
    <property type="molecule type" value="Genomic_DNA"/>
</dbReference>
<dbReference type="AlphaFoldDB" id="A0A4Q9UYH4"/>
<dbReference type="InterPro" id="IPR050680">
    <property type="entry name" value="YpeA/RimI_acetyltransf"/>
</dbReference>